<evidence type="ECO:0000259" key="4">
    <source>
        <dbReference type="PROSITE" id="PS52004"/>
    </source>
</evidence>
<dbReference type="InterPro" id="IPR014030">
    <property type="entry name" value="Ketoacyl_synth_N"/>
</dbReference>
<gene>
    <name evidence="5" type="ORF">O1G22_43675</name>
</gene>
<dbReference type="EMBL" id="CP115301">
    <property type="protein sequence ID" value="WBO69644.1"/>
    <property type="molecule type" value="Genomic_DNA"/>
</dbReference>
<comment type="similarity">
    <text evidence="1 3">Belongs to the thiolase-like superfamily. Beta-ketoacyl-ACP synthases family.</text>
</comment>
<feature type="domain" description="Ketosynthase family 3 (KS3)" evidence="4">
    <location>
        <begin position="3"/>
        <end position="421"/>
    </location>
</feature>
<name>A0ABY7PI33_9ACTN</name>
<geneLocation type="plasmid" evidence="5 6">
    <name>punmamed1</name>
</geneLocation>
<evidence type="ECO:0000256" key="2">
    <source>
        <dbReference type="ARBA" id="ARBA00022679"/>
    </source>
</evidence>
<dbReference type="RefSeq" id="WP_270086821.1">
    <property type="nucleotide sequence ID" value="NZ_CP115301.1"/>
</dbReference>
<reference evidence="5 6" key="1">
    <citation type="submission" date="2022-12" db="EMBL/GenBank/DDBJ databases">
        <title>HUAS 2-6.</title>
        <authorList>
            <person name="Mo P."/>
        </authorList>
    </citation>
    <scope>NUCLEOTIDE SEQUENCE [LARGE SCALE GENOMIC DNA]</scope>
    <source>
        <strain evidence="5 6">HUAS 2-6</strain>
        <plasmid evidence="5 6">punmamed1</plasmid>
    </source>
</reference>
<evidence type="ECO:0000256" key="3">
    <source>
        <dbReference type="RuleBase" id="RU003694"/>
    </source>
</evidence>
<dbReference type="Gene3D" id="3.40.47.10">
    <property type="match status" value="2"/>
</dbReference>
<keyword evidence="5" id="KW-0614">Plasmid</keyword>
<evidence type="ECO:0000256" key="1">
    <source>
        <dbReference type="ARBA" id="ARBA00008467"/>
    </source>
</evidence>
<sequence>MQRRSVVVTGVGVVCPLGSTVGELWQGLLAGRSGIAPLTRFDPARFHSRLAGQVDDAAVTLPTGPFQFEFKRMSAFVRYALFAADRAVEDSGLAARTPSDGSTQQPRRDLPPGGAVFLGVAMGGLPSIEAGVLKQEQQGVRKTSPFLIPSLIPSMAASAIALHHGIADEQVTIAGACASGCQAVGQAMRAIRSGARTWALAGGAESVTTPITYSGFQAMKALSRYDDPASTPRPFDRRRDGMVVGEAAAVFLLEDSEHAEARGAQVYGELTGYATNSGCDDITGISTRHVTRCMSSALADAAVAPDTIDCVFAQASGMVQADAAELAAVRDLASGTGRQPVVTSIKGHTGYTFAANGPMNLAAALMALRHQTVSPTLKYEQTDPEFADIDIAREPRKAELRRCLINAFGFGGINASLIVSRAQPRTAVTPSSEGDSLGFRVDALR</sequence>
<dbReference type="InterPro" id="IPR020841">
    <property type="entry name" value="PKS_Beta-ketoAc_synthase_dom"/>
</dbReference>
<dbReference type="Pfam" id="PF02801">
    <property type="entry name" value="Ketoacyl-synt_C"/>
    <property type="match status" value="1"/>
</dbReference>
<dbReference type="SUPFAM" id="SSF53901">
    <property type="entry name" value="Thiolase-like"/>
    <property type="match status" value="2"/>
</dbReference>
<proteinExistence type="inferred from homology"/>
<dbReference type="Pfam" id="PF00109">
    <property type="entry name" value="ketoacyl-synt"/>
    <property type="match status" value="1"/>
</dbReference>
<protein>
    <submittedName>
        <fullName evidence="5">Beta-ketoacyl-[acyl-carrier-protein] synthase family protein</fullName>
    </submittedName>
</protein>
<dbReference type="InterPro" id="IPR014031">
    <property type="entry name" value="Ketoacyl_synth_C"/>
</dbReference>
<dbReference type="Proteomes" id="UP001212326">
    <property type="component" value="Plasmid punmamed1"/>
</dbReference>
<evidence type="ECO:0000313" key="6">
    <source>
        <dbReference type="Proteomes" id="UP001212326"/>
    </source>
</evidence>
<keyword evidence="6" id="KW-1185">Reference proteome</keyword>
<dbReference type="PROSITE" id="PS52004">
    <property type="entry name" value="KS3_2"/>
    <property type="match status" value="1"/>
</dbReference>
<organism evidence="5 6">
    <name type="scientific">Streptomyces camelliae</name>
    <dbReference type="NCBI Taxonomy" id="3004093"/>
    <lineage>
        <taxon>Bacteria</taxon>
        <taxon>Bacillati</taxon>
        <taxon>Actinomycetota</taxon>
        <taxon>Actinomycetes</taxon>
        <taxon>Kitasatosporales</taxon>
        <taxon>Streptomycetaceae</taxon>
        <taxon>Streptomyces</taxon>
    </lineage>
</organism>
<evidence type="ECO:0000313" key="5">
    <source>
        <dbReference type="EMBL" id="WBO69644.1"/>
    </source>
</evidence>
<dbReference type="InterPro" id="IPR000794">
    <property type="entry name" value="Beta-ketoacyl_synthase"/>
</dbReference>
<accession>A0ABY7PI33</accession>
<keyword evidence="2 3" id="KW-0808">Transferase</keyword>
<dbReference type="PANTHER" id="PTHR11712:SF336">
    <property type="entry name" value="3-OXOACYL-[ACYL-CARRIER-PROTEIN] SYNTHASE, MITOCHONDRIAL"/>
    <property type="match status" value="1"/>
</dbReference>
<dbReference type="SMART" id="SM00825">
    <property type="entry name" value="PKS_KS"/>
    <property type="match status" value="1"/>
</dbReference>
<dbReference type="PANTHER" id="PTHR11712">
    <property type="entry name" value="POLYKETIDE SYNTHASE-RELATED"/>
    <property type="match status" value="1"/>
</dbReference>
<dbReference type="CDD" id="cd00834">
    <property type="entry name" value="KAS_I_II"/>
    <property type="match status" value="1"/>
</dbReference>
<dbReference type="InterPro" id="IPR016039">
    <property type="entry name" value="Thiolase-like"/>
</dbReference>